<feature type="compositionally biased region" description="Polar residues" evidence="1">
    <location>
        <begin position="1"/>
        <end position="10"/>
    </location>
</feature>
<feature type="region of interest" description="Disordered" evidence="1">
    <location>
        <begin position="1"/>
        <end position="21"/>
    </location>
</feature>
<accession>A0AAW1KHI6</accession>
<proteinExistence type="predicted"/>
<evidence type="ECO:0000256" key="1">
    <source>
        <dbReference type="SAM" id="MobiDB-lite"/>
    </source>
</evidence>
<dbReference type="Proteomes" id="UP001458880">
    <property type="component" value="Unassembled WGS sequence"/>
</dbReference>
<evidence type="ECO:0000313" key="2">
    <source>
        <dbReference type="EMBL" id="KAK9718004.1"/>
    </source>
</evidence>
<gene>
    <name evidence="2" type="ORF">QE152_g23434</name>
</gene>
<comment type="caution">
    <text evidence="2">The sequence shown here is derived from an EMBL/GenBank/DDBJ whole genome shotgun (WGS) entry which is preliminary data.</text>
</comment>
<organism evidence="2 3">
    <name type="scientific">Popillia japonica</name>
    <name type="common">Japanese beetle</name>
    <dbReference type="NCBI Taxonomy" id="7064"/>
    <lineage>
        <taxon>Eukaryota</taxon>
        <taxon>Metazoa</taxon>
        <taxon>Ecdysozoa</taxon>
        <taxon>Arthropoda</taxon>
        <taxon>Hexapoda</taxon>
        <taxon>Insecta</taxon>
        <taxon>Pterygota</taxon>
        <taxon>Neoptera</taxon>
        <taxon>Endopterygota</taxon>
        <taxon>Coleoptera</taxon>
        <taxon>Polyphaga</taxon>
        <taxon>Scarabaeiformia</taxon>
        <taxon>Scarabaeidae</taxon>
        <taxon>Rutelinae</taxon>
        <taxon>Popillia</taxon>
    </lineage>
</organism>
<sequence>MFQRWSSSSFDAPYNGSPRYPMTPTVALTMTQLMFLERRARTISPALPSTENIDAAGPPAEDVIKSAGVVGTYRPRRRIESLRRTIVDTLRL</sequence>
<keyword evidence="3" id="KW-1185">Reference proteome</keyword>
<reference evidence="2 3" key="1">
    <citation type="journal article" date="2024" name="BMC Genomics">
        <title>De novo assembly and annotation of Popillia japonica's genome with initial clues to its potential as an invasive pest.</title>
        <authorList>
            <person name="Cucini C."/>
            <person name="Boschi S."/>
            <person name="Funari R."/>
            <person name="Cardaioli E."/>
            <person name="Iannotti N."/>
            <person name="Marturano G."/>
            <person name="Paoli F."/>
            <person name="Bruttini M."/>
            <person name="Carapelli A."/>
            <person name="Frati F."/>
            <person name="Nardi F."/>
        </authorList>
    </citation>
    <scope>NUCLEOTIDE SEQUENCE [LARGE SCALE GENOMIC DNA]</scope>
    <source>
        <strain evidence="2">DMR45628</strain>
    </source>
</reference>
<dbReference type="AlphaFoldDB" id="A0AAW1KHI6"/>
<dbReference type="EMBL" id="JASPKY010000233">
    <property type="protein sequence ID" value="KAK9718004.1"/>
    <property type="molecule type" value="Genomic_DNA"/>
</dbReference>
<evidence type="ECO:0000313" key="3">
    <source>
        <dbReference type="Proteomes" id="UP001458880"/>
    </source>
</evidence>
<name>A0AAW1KHI6_POPJA</name>
<protein>
    <submittedName>
        <fullName evidence="2">Uncharacterized protein</fullName>
    </submittedName>
</protein>